<dbReference type="HOGENOM" id="CLU_1316596_0_0_1"/>
<feature type="compositionally biased region" description="Basic and acidic residues" evidence="1">
    <location>
        <begin position="80"/>
        <end position="123"/>
    </location>
</feature>
<dbReference type="Proteomes" id="UP000000305">
    <property type="component" value="Unassembled WGS sequence"/>
</dbReference>
<organism evidence="2 3">
    <name type="scientific">Daphnia pulex</name>
    <name type="common">Water flea</name>
    <dbReference type="NCBI Taxonomy" id="6669"/>
    <lineage>
        <taxon>Eukaryota</taxon>
        <taxon>Metazoa</taxon>
        <taxon>Ecdysozoa</taxon>
        <taxon>Arthropoda</taxon>
        <taxon>Crustacea</taxon>
        <taxon>Branchiopoda</taxon>
        <taxon>Diplostraca</taxon>
        <taxon>Cladocera</taxon>
        <taxon>Anomopoda</taxon>
        <taxon>Daphniidae</taxon>
        <taxon>Daphnia</taxon>
    </lineage>
</organism>
<gene>
    <name evidence="2" type="ORF">DAPPUDRAFT_115833</name>
</gene>
<name>E9HMP1_DAPPU</name>
<keyword evidence="3" id="KW-1185">Reference proteome</keyword>
<reference evidence="2 3" key="1">
    <citation type="journal article" date="2011" name="Science">
        <title>The ecoresponsive genome of Daphnia pulex.</title>
        <authorList>
            <person name="Colbourne J.K."/>
            <person name="Pfrender M.E."/>
            <person name="Gilbert D."/>
            <person name="Thomas W.K."/>
            <person name="Tucker A."/>
            <person name="Oakley T.H."/>
            <person name="Tokishita S."/>
            <person name="Aerts A."/>
            <person name="Arnold G.J."/>
            <person name="Basu M.K."/>
            <person name="Bauer D.J."/>
            <person name="Caceres C.E."/>
            <person name="Carmel L."/>
            <person name="Casola C."/>
            <person name="Choi J.H."/>
            <person name="Detter J.C."/>
            <person name="Dong Q."/>
            <person name="Dusheyko S."/>
            <person name="Eads B.D."/>
            <person name="Frohlich T."/>
            <person name="Geiler-Samerotte K.A."/>
            <person name="Gerlach D."/>
            <person name="Hatcher P."/>
            <person name="Jogdeo S."/>
            <person name="Krijgsveld J."/>
            <person name="Kriventseva E.V."/>
            <person name="Kultz D."/>
            <person name="Laforsch C."/>
            <person name="Lindquist E."/>
            <person name="Lopez J."/>
            <person name="Manak J.R."/>
            <person name="Muller J."/>
            <person name="Pangilinan J."/>
            <person name="Patwardhan R.P."/>
            <person name="Pitluck S."/>
            <person name="Pritham E.J."/>
            <person name="Rechtsteiner A."/>
            <person name="Rho M."/>
            <person name="Rogozin I.B."/>
            <person name="Sakarya O."/>
            <person name="Salamov A."/>
            <person name="Schaack S."/>
            <person name="Shapiro H."/>
            <person name="Shiga Y."/>
            <person name="Skalitzky C."/>
            <person name="Smith Z."/>
            <person name="Souvorov A."/>
            <person name="Sung W."/>
            <person name="Tang Z."/>
            <person name="Tsuchiya D."/>
            <person name="Tu H."/>
            <person name="Vos H."/>
            <person name="Wang M."/>
            <person name="Wolf Y.I."/>
            <person name="Yamagata H."/>
            <person name="Yamada T."/>
            <person name="Ye Y."/>
            <person name="Shaw J.R."/>
            <person name="Andrews J."/>
            <person name="Crease T.J."/>
            <person name="Tang H."/>
            <person name="Lucas S.M."/>
            <person name="Robertson H.M."/>
            <person name="Bork P."/>
            <person name="Koonin E.V."/>
            <person name="Zdobnov E.M."/>
            <person name="Grigoriev I.V."/>
            <person name="Lynch M."/>
            <person name="Boore J.L."/>
        </authorList>
    </citation>
    <scope>NUCLEOTIDE SEQUENCE [LARGE SCALE GENOMIC DNA]</scope>
</reference>
<evidence type="ECO:0000313" key="3">
    <source>
        <dbReference type="Proteomes" id="UP000000305"/>
    </source>
</evidence>
<feature type="region of interest" description="Disordered" evidence="1">
    <location>
        <begin position="77"/>
        <end position="123"/>
    </location>
</feature>
<accession>E9HMP1</accession>
<dbReference type="KEGG" id="dpx:DAPPUDRAFT_115833"/>
<evidence type="ECO:0000256" key="1">
    <source>
        <dbReference type="SAM" id="MobiDB-lite"/>
    </source>
</evidence>
<dbReference type="AlphaFoldDB" id="E9HMP1"/>
<proteinExistence type="predicted"/>
<dbReference type="EMBL" id="GL732688">
    <property type="protein sequence ID" value="EFX67008.1"/>
    <property type="molecule type" value="Genomic_DNA"/>
</dbReference>
<protein>
    <submittedName>
        <fullName evidence="2">Uncharacterized protein</fullName>
    </submittedName>
</protein>
<sequence length="209" mass="23419">MPYHIVCQKSSDKPIRICCVYTRPESFPFASRNSSTHSRILQYIVSAFSKKRNEGKLQSGTGGRKWRPPLRYTAALRDFTIGKERHKNGGEKSSETDRKKDYKLPRDIRSSTKEEKNETQGVDGRRVSCALQIRLEPMKMAGRHHWRPDGLASIAGSHNYPSSNTKCSVIRVDTNSFGVFLAAAGTSGAAPHSKWKWAVFAFGPLSDTD</sequence>
<dbReference type="InParanoid" id="E9HMP1"/>
<evidence type="ECO:0000313" key="2">
    <source>
        <dbReference type="EMBL" id="EFX67008.1"/>
    </source>
</evidence>